<dbReference type="PROSITE" id="PS51257">
    <property type="entry name" value="PROKAR_LIPOPROTEIN"/>
    <property type="match status" value="1"/>
</dbReference>
<keyword evidence="2" id="KW-0732">Signal</keyword>
<reference evidence="3" key="1">
    <citation type="submission" date="2024-06" db="EMBL/GenBank/DDBJ databases">
        <title>Lacrimispora cavernae sp. nov., a novel anaerobe isolated from bat guano pile inside a cave.</title>
        <authorList>
            <person name="Miller S.L."/>
            <person name="Lu N."/>
            <person name="King J."/>
            <person name="Sankaranarayanan K."/>
            <person name="Lawson P.A."/>
        </authorList>
    </citation>
    <scope>NUCLEOTIDE SEQUENCE</scope>
    <source>
        <strain evidence="3">BS-2</strain>
    </source>
</reference>
<name>A0AAU7PRP8_9FIRM</name>
<dbReference type="EMBL" id="CP157940">
    <property type="protein sequence ID" value="XBS55046.1"/>
    <property type="molecule type" value="Genomic_DNA"/>
</dbReference>
<evidence type="ECO:0000313" key="3">
    <source>
        <dbReference type="EMBL" id="XBS55046.1"/>
    </source>
</evidence>
<dbReference type="AlphaFoldDB" id="A0AAU7PRP8"/>
<feature type="chain" id="PRO_5043761712" evidence="2">
    <location>
        <begin position="28"/>
        <end position="506"/>
    </location>
</feature>
<sequence length="506" mass="56632">MKKTQKCKRILAIIAAFMMLSCISACSSQETSKPQTEHQEVSGIQSELPETPETPKAGQAAEPVGFDSPQNAVKAYLEGLKSSDFKRMADTFAEEMYLDDILRQYTVLCQLELNPDSSIQLKEEGDAKQFMKKLTGQIKAVDLESMKLLGFMPSEMYPDIYNSETNKKNMVKRAEKFGGDNIESCAALIGLGKNKYVLFFEVIEIDNQWYNLELGGLLANMADVDREAAGTALLDKERGQVFKKLITDSSKDLFQSGTEVPVAEESTEIIFESEGFDSPQLAAKAYLEGFKAHELDKMLSAFSIESYVDHYDLQASLENVHAYVFMHQEFNLPAVNDFSRGFNIQSRKEEIIRDTVKQYAAVCITNEGYFKNSTLLEDEDISDENISSKLKELLNQLDLSSMKILGYIPPEELSETYGSDGRLDITAQQIKICGADNVESGVAIFELEGNKYCFCFDAVQYKDKWYIRRLGGSISTLLDIPSDFAGITPIDALEKPEAEKLIIPIT</sequence>
<organism evidence="3">
    <name type="scientific">Lacrimispora sp. BS-2</name>
    <dbReference type="NCBI Taxonomy" id="3151850"/>
    <lineage>
        <taxon>Bacteria</taxon>
        <taxon>Bacillati</taxon>
        <taxon>Bacillota</taxon>
        <taxon>Clostridia</taxon>
        <taxon>Lachnospirales</taxon>
        <taxon>Lachnospiraceae</taxon>
        <taxon>Lacrimispora</taxon>
    </lineage>
</organism>
<accession>A0AAU7PRP8</accession>
<proteinExistence type="predicted"/>
<feature type="signal peptide" evidence="2">
    <location>
        <begin position="1"/>
        <end position="27"/>
    </location>
</feature>
<gene>
    <name evidence="3" type="ORF">ABFV83_04385</name>
</gene>
<dbReference type="RefSeq" id="WP_349947730.1">
    <property type="nucleotide sequence ID" value="NZ_CP157940.1"/>
</dbReference>
<protein>
    <submittedName>
        <fullName evidence="3">Uncharacterized protein</fullName>
    </submittedName>
</protein>
<feature type="region of interest" description="Disordered" evidence="1">
    <location>
        <begin position="33"/>
        <end position="65"/>
    </location>
</feature>
<evidence type="ECO:0000256" key="1">
    <source>
        <dbReference type="SAM" id="MobiDB-lite"/>
    </source>
</evidence>
<evidence type="ECO:0000256" key="2">
    <source>
        <dbReference type="SAM" id="SignalP"/>
    </source>
</evidence>